<gene>
    <name evidence="1" type="ORF">PC117_g2460</name>
</gene>
<dbReference type="AlphaFoldDB" id="A0A8T1LNU7"/>
<dbReference type="EMBL" id="RCMK01000032">
    <property type="protein sequence ID" value="KAG2952863.1"/>
    <property type="molecule type" value="Genomic_DNA"/>
</dbReference>
<comment type="caution">
    <text evidence="1">The sequence shown here is derived from an EMBL/GenBank/DDBJ whole genome shotgun (WGS) entry which is preliminary data.</text>
</comment>
<reference evidence="1" key="1">
    <citation type="submission" date="2018-10" db="EMBL/GenBank/DDBJ databases">
        <title>Effector identification in a new, highly contiguous assembly of the strawberry crown rot pathogen Phytophthora cactorum.</title>
        <authorList>
            <person name="Armitage A.D."/>
            <person name="Nellist C.F."/>
            <person name="Bates H."/>
            <person name="Vickerstaff R.J."/>
            <person name="Harrison R.J."/>
        </authorList>
    </citation>
    <scope>NUCLEOTIDE SEQUENCE</scope>
    <source>
        <strain evidence="1">4040</strain>
    </source>
</reference>
<protein>
    <submittedName>
        <fullName evidence="1">Uncharacterized protein</fullName>
    </submittedName>
</protein>
<name>A0A8T1LNU7_9STRA</name>
<accession>A0A8T1LNU7</accession>
<organism evidence="1 2">
    <name type="scientific">Phytophthora cactorum</name>
    <dbReference type="NCBI Taxonomy" id="29920"/>
    <lineage>
        <taxon>Eukaryota</taxon>
        <taxon>Sar</taxon>
        <taxon>Stramenopiles</taxon>
        <taxon>Oomycota</taxon>
        <taxon>Peronosporomycetes</taxon>
        <taxon>Peronosporales</taxon>
        <taxon>Peronosporaceae</taxon>
        <taxon>Phytophthora</taxon>
    </lineage>
</organism>
<evidence type="ECO:0000313" key="2">
    <source>
        <dbReference type="Proteomes" id="UP000736787"/>
    </source>
</evidence>
<dbReference type="Proteomes" id="UP000736787">
    <property type="component" value="Unassembled WGS sequence"/>
</dbReference>
<proteinExistence type="predicted"/>
<sequence length="38" mass="4107">MGIGARHATNFVARSGGLQCGFRVNARERGRHQQAKPA</sequence>
<evidence type="ECO:0000313" key="1">
    <source>
        <dbReference type="EMBL" id="KAG2952863.1"/>
    </source>
</evidence>